<dbReference type="InterPro" id="IPR011009">
    <property type="entry name" value="Kinase-like_dom_sf"/>
</dbReference>
<dbReference type="SUPFAM" id="SSF56112">
    <property type="entry name" value="Protein kinase-like (PK-like)"/>
    <property type="match status" value="1"/>
</dbReference>
<organism evidence="1 2">
    <name type="scientific">Rhizophagus irregularis</name>
    <dbReference type="NCBI Taxonomy" id="588596"/>
    <lineage>
        <taxon>Eukaryota</taxon>
        <taxon>Fungi</taxon>
        <taxon>Fungi incertae sedis</taxon>
        <taxon>Mucoromycota</taxon>
        <taxon>Glomeromycotina</taxon>
        <taxon>Glomeromycetes</taxon>
        <taxon>Glomerales</taxon>
        <taxon>Glomeraceae</taxon>
        <taxon>Rhizophagus</taxon>
    </lineage>
</organism>
<name>A0A2N0RFT3_9GLOM</name>
<dbReference type="VEuPathDB" id="FungiDB:RhiirA1_397845"/>
<accession>A0A2N0RFT3</accession>
<reference evidence="1 2" key="2">
    <citation type="submission" date="2017-10" db="EMBL/GenBank/DDBJ databases">
        <title>Genome analyses suggest a sexual origin of heterokaryosis in a supposedly ancient asexual fungus.</title>
        <authorList>
            <person name="Corradi N."/>
            <person name="Sedzielewska K."/>
            <person name="Noel J."/>
            <person name="Charron P."/>
            <person name="Farinelli L."/>
            <person name="Marton T."/>
            <person name="Kruger M."/>
            <person name="Pelin A."/>
            <person name="Brachmann A."/>
            <person name="Corradi N."/>
        </authorList>
    </citation>
    <scope>NUCLEOTIDE SEQUENCE [LARGE SCALE GENOMIC DNA]</scope>
    <source>
        <strain evidence="1 2">A1</strain>
    </source>
</reference>
<dbReference type="AlphaFoldDB" id="A0A2N0RFT3"/>
<dbReference type="Proteomes" id="UP000232688">
    <property type="component" value="Unassembled WGS sequence"/>
</dbReference>
<dbReference type="EMBL" id="LLXH01000892">
    <property type="protein sequence ID" value="PKC62163.1"/>
    <property type="molecule type" value="Genomic_DNA"/>
</dbReference>
<proteinExistence type="predicted"/>
<protein>
    <recommendedName>
        <fullName evidence="3">Protein kinase domain-containing protein</fullName>
    </recommendedName>
</protein>
<sequence>MTKGGYGVIHKATWLSNNETVILKRFENSKNSSNYFLNEIVIISHLMQLLKASFDYISAELELDIDTEGLSSQNLSIKTQNSPTFLKKRNIEELNLETDDDNVALKYAMTNFNSSAVNVNGIRNGITFLCVLQNRGLPT</sequence>
<evidence type="ECO:0000313" key="2">
    <source>
        <dbReference type="Proteomes" id="UP000232688"/>
    </source>
</evidence>
<evidence type="ECO:0008006" key="3">
    <source>
        <dbReference type="Google" id="ProtNLM"/>
    </source>
</evidence>
<dbReference type="Gene3D" id="3.30.200.20">
    <property type="entry name" value="Phosphorylase Kinase, domain 1"/>
    <property type="match status" value="1"/>
</dbReference>
<reference evidence="1 2" key="1">
    <citation type="submission" date="2017-10" db="EMBL/GenBank/DDBJ databases">
        <title>Extensive intraspecific genome diversity in a model arbuscular mycorrhizal fungus.</title>
        <authorList>
            <person name="Chen E.C.H."/>
            <person name="Morin E."/>
            <person name="Baudet D."/>
            <person name="Noel J."/>
            <person name="Ndikumana S."/>
            <person name="Charron P."/>
            <person name="St-Onge C."/>
            <person name="Giorgi J."/>
            <person name="Grigoriev I.V."/>
            <person name="Roux C."/>
            <person name="Martin F.M."/>
            <person name="Corradi N."/>
        </authorList>
    </citation>
    <scope>NUCLEOTIDE SEQUENCE [LARGE SCALE GENOMIC DNA]</scope>
    <source>
        <strain evidence="1 2">A1</strain>
    </source>
</reference>
<gene>
    <name evidence="1" type="ORF">RhiirA1_397845</name>
</gene>
<evidence type="ECO:0000313" key="1">
    <source>
        <dbReference type="EMBL" id="PKC62163.1"/>
    </source>
</evidence>
<comment type="caution">
    <text evidence="1">The sequence shown here is derived from an EMBL/GenBank/DDBJ whole genome shotgun (WGS) entry which is preliminary data.</text>
</comment>